<reference evidence="2" key="1">
    <citation type="submission" date="2016-11" db="UniProtKB">
        <authorList>
            <consortium name="WormBaseParasite"/>
        </authorList>
    </citation>
    <scope>IDENTIFICATION</scope>
</reference>
<evidence type="ECO:0000313" key="2">
    <source>
        <dbReference type="WBParaSite" id="Hba_05338"/>
    </source>
</evidence>
<accession>A0A1I7WK48</accession>
<protein>
    <submittedName>
        <fullName evidence="2">Transposase</fullName>
    </submittedName>
</protein>
<sequence>MMNHQKLHIRHCILSEIQQEKNANQYALVLYLTLLADIGFSVLKLVNLTLMTDNALGYHELGSDEKWIIYSNPKHTPESQQHERKKKYFCNCLAEQCFLDMVELRKWIDDFIAFKLMSFFHEGIRKLPEG</sequence>
<evidence type="ECO:0000313" key="1">
    <source>
        <dbReference type="Proteomes" id="UP000095283"/>
    </source>
</evidence>
<name>A0A1I7WK48_HETBA</name>
<dbReference type="AlphaFoldDB" id="A0A1I7WK48"/>
<dbReference type="Proteomes" id="UP000095283">
    <property type="component" value="Unplaced"/>
</dbReference>
<keyword evidence="1" id="KW-1185">Reference proteome</keyword>
<dbReference type="WBParaSite" id="Hba_05338">
    <property type="protein sequence ID" value="Hba_05338"/>
    <property type="gene ID" value="Hba_05338"/>
</dbReference>
<proteinExistence type="predicted"/>
<organism evidence="1 2">
    <name type="scientific">Heterorhabditis bacteriophora</name>
    <name type="common">Entomopathogenic nematode worm</name>
    <dbReference type="NCBI Taxonomy" id="37862"/>
    <lineage>
        <taxon>Eukaryota</taxon>
        <taxon>Metazoa</taxon>
        <taxon>Ecdysozoa</taxon>
        <taxon>Nematoda</taxon>
        <taxon>Chromadorea</taxon>
        <taxon>Rhabditida</taxon>
        <taxon>Rhabditina</taxon>
        <taxon>Rhabditomorpha</taxon>
        <taxon>Strongyloidea</taxon>
        <taxon>Heterorhabditidae</taxon>
        <taxon>Heterorhabditis</taxon>
    </lineage>
</organism>